<reference evidence="2" key="1">
    <citation type="submission" date="2013-10" db="EMBL/GenBank/DDBJ databases">
        <title>Genomic analysis of the causative agents of coccidiosis in chickens.</title>
        <authorList>
            <person name="Reid A.J."/>
            <person name="Blake D."/>
            <person name="Billington K."/>
            <person name="Browne H."/>
            <person name="Dunn M."/>
            <person name="Hung S."/>
            <person name="Kawahara F."/>
            <person name="Miranda-Saavedra D."/>
            <person name="Mourier T."/>
            <person name="Nagra H."/>
            <person name="Otto T.D."/>
            <person name="Rawlings N."/>
            <person name="Sanchez A."/>
            <person name="Sanders M."/>
            <person name="Subramaniam C."/>
            <person name="Tay Y."/>
            <person name="Dear P."/>
            <person name="Doerig C."/>
            <person name="Gruber A."/>
            <person name="Parkinson J."/>
            <person name="Shirley M."/>
            <person name="Wan K.L."/>
            <person name="Berriman M."/>
            <person name="Tomley F."/>
            <person name="Pain A."/>
        </authorList>
    </citation>
    <scope>NUCLEOTIDE SEQUENCE [LARGE SCALE GENOMIC DNA]</scope>
    <source>
        <strain evidence="2">Houghton</strain>
    </source>
</reference>
<evidence type="ECO:0000313" key="3">
    <source>
        <dbReference type="Proteomes" id="UP000030744"/>
    </source>
</evidence>
<dbReference type="GeneID" id="25376594"/>
<proteinExistence type="predicted"/>
<dbReference type="VEuPathDB" id="ToxoDB:EMH_0016510"/>
<gene>
    <name evidence="2" type="ORF">EMH_0016510</name>
</gene>
<feature type="region of interest" description="Disordered" evidence="1">
    <location>
        <begin position="75"/>
        <end position="107"/>
    </location>
</feature>
<dbReference type="EMBL" id="HG685371">
    <property type="protein sequence ID" value="CDJ33546.1"/>
    <property type="molecule type" value="Genomic_DNA"/>
</dbReference>
<keyword evidence="3" id="KW-1185">Reference proteome</keyword>
<evidence type="ECO:0000256" key="1">
    <source>
        <dbReference type="SAM" id="MobiDB-lite"/>
    </source>
</evidence>
<dbReference type="Proteomes" id="UP000030744">
    <property type="component" value="Unassembled WGS sequence"/>
</dbReference>
<protein>
    <submittedName>
        <fullName evidence="2">Uncharacterized protein</fullName>
    </submittedName>
</protein>
<evidence type="ECO:0000313" key="2">
    <source>
        <dbReference type="EMBL" id="CDJ33546.1"/>
    </source>
</evidence>
<organism evidence="2 3">
    <name type="scientific">Eimeria mitis</name>
    <dbReference type="NCBI Taxonomy" id="44415"/>
    <lineage>
        <taxon>Eukaryota</taxon>
        <taxon>Sar</taxon>
        <taxon>Alveolata</taxon>
        <taxon>Apicomplexa</taxon>
        <taxon>Conoidasida</taxon>
        <taxon>Coccidia</taxon>
        <taxon>Eucoccidiorida</taxon>
        <taxon>Eimeriorina</taxon>
        <taxon>Eimeriidae</taxon>
        <taxon>Eimeria</taxon>
    </lineage>
</organism>
<accession>U6K9R2</accession>
<dbReference type="RefSeq" id="XP_013356110.1">
    <property type="nucleotide sequence ID" value="XM_013500656.1"/>
</dbReference>
<name>U6K9R2_9EIME</name>
<sequence length="107" mass="12073">MEASAWAPLLNRVLLDDPAQQKMLEKDTVGVSRSKRLKKRNIRNSHYKAMEASAWAPRLNRVLLDDQAQQKIFKMRSKHPEPADQADATSVPVPPVLECPEDLAASR</sequence>
<dbReference type="AlphaFoldDB" id="U6K9R2"/>
<reference evidence="2" key="2">
    <citation type="submission" date="2013-10" db="EMBL/GenBank/DDBJ databases">
        <authorList>
            <person name="Aslett M."/>
        </authorList>
    </citation>
    <scope>NUCLEOTIDE SEQUENCE [LARGE SCALE GENOMIC DNA]</scope>
    <source>
        <strain evidence="2">Houghton</strain>
    </source>
</reference>